<name>A0A7W5BSX9_9HYPH</name>
<gene>
    <name evidence="2" type="ORF">FHS26_006340</name>
</gene>
<keyword evidence="1" id="KW-1133">Transmembrane helix</keyword>
<evidence type="ECO:0000313" key="2">
    <source>
        <dbReference type="EMBL" id="MBB3138562.1"/>
    </source>
</evidence>
<sequence length="35" mass="3831">MALQAALFVAGIVGTELHIVLWVVALHEPSDYHKT</sequence>
<dbReference type="Proteomes" id="UP000518315">
    <property type="component" value="Unassembled WGS sequence"/>
</dbReference>
<dbReference type="AlphaFoldDB" id="A0A7W5BSX9"/>
<keyword evidence="1" id="KW-0472">Membrane</keyword>
<feature type="transmembrane region" description="Helical" evidence="1">
    <location>
        <begin position="6"/>
        <end position="26"/>
    </location>
</feature>
<dbReference type="EMBL" id="JACHXH010000034">
    <property type="protein sequence ID" value="MBB3138562.1"/>
    <property type="molecule type" value="Genomic_DNA"/>
</dbReference>
<evidence type="ECO:0000256" key="1">
    <source>
        <dbReference type="SAM" id="Phobius"/>
    </source>
</evidence>
<keyword evidence="3" id="KW-1185">Reference proteome</keyword>
<reference evidence="2 3" key="1">
    <citation type="submission" date="2020-08" db="EMBL/GenBank/DDBJ databases">
        <title>Genomic Encyclopedia of Type Strains, Phase III (KMG-III): the genomes of soil and plant-associated and newly described type strains.</title>
        <authorList>
            <person name="Whitman W."/>
        </authorList>
    </citation>
    <scope>NUCLEOTIDE SEQUENCE [LARGE SCALE GENOMIC DNA]</scope>
    <source>
        <strain evidence="2 3">CECT 4113</strain>
    </source>
</reference>
<evidence type="ECO:0000313" key="3">
    <source>
        <dbReference type="Proteomes" id="UP000518315"/>
    </source>
</evidence>
<keyword evidence="1" id="KW-0812">Transmembrane</keyword>
<proteinExistence type="predicted"/>
<protein>
    <submittedName>
        <fullName evidence="2">Uncharacterized protein</fullName>
    </submittedName>
</protein>
<organism evidence="2 3">
    <name type="scientific">Rhizobium pisi</name>
    <dbReference type="NCBI Taxonomy" id="574561"/>
    <lineage>
        <taxon>Bacteria</taxon>
        <taxon>Pseudomonadati</taxon>
        <taxon>Pseudomonadota</taxon>
        <taxon>Alphaproteobacteria</taxon>
        <taxon>Hyphomicrobiales</taxon>
        <taxon>Rhizobiaceae</taxon>
        <taxon>Rhizobium/Agrobacterium group</taxon>
        <taxon>Rhizobium</taxon>
    </lineage>
</organism>
<accession>A0A7W5BSX9</accession>
<comment type="caution">
    <text evidence="2">The sequence shown here is derived from an EMBL/GenBank/DDBJ whole genome shotgun (WGS) entry which is preliminary data.</text>
</comment>